<dbReference type="Proteomes" id="UP000197138">
    <property type="component" value="Unassembled WGS sequence"/>
</dbReference>
<dbReference type="FunFam" id="3.30.730.10:FF:000001">
    <property type="entry name" value="Ethylene-responsive transcription factor 2"/>
    <property type="match status" value="1"/>
</dbReference>
<dbReference type="EMBL" id="PGOL01001778">
    <property type="protein sequence ID" value="PKI54544.1"/>
    <property type="molecule type" value="Genomic_DNA"/>
</dbReference>
<dbReference type="CDD" id="cd00018">
    <property type="entry name" value="AP2"/>
    <property type="match status" value="1"/>
</dbReference>
<dbReference type="GO" id="GO:0005634">
    <property type="term" value="C:nucleus"/>
    <property type="evidence" value="ECO:0007669"/>
    <property type="project" value="UniProtKB-SubCell"/>
</dbReference>
<dbReference type="Proteomes" id="UP000233551">
    <property type="component" value="Unassembled WGS sequence"/>
</dbReference>
<feature type="compositionally biased region" description="Low complexity" evidence="9">
    <location>
        <begin position="62"/>
        <end position="71"/>
    </location>
</feature>
<comment type="similarity">
    <text evidence="8">Belongs to the AP2/ERF transcription factor family. ERF subfamily.</text>
</comment>
<proteinExistence type="inferred from homology"/>
<evidence type="ECO:0000256" key="5">
    <source>
        <dbReference type="ARBA" id="ARBA00023159"/>
    </source>
</evidence>
<dbReference type="PANTHER" id="PTHR31190:SF499">
    <property type="entry name" value="ETHYLENE-RESPONSIVE TRANSCRIPTION FACTOR ERF105"/>
    <property type="match status" value="1"/>
</dbReference>
<dbReference type="SUPFAM" id="SSF54171">
    <property type="entry name" value="DNA-binding domain"/>
    <property type="match status" value="1"/>
</dbReference>
<dbReference type="EMBL" id="MTKT01003240">
    <property type="protein sequence ID" value="OWM75715.1"/>
    <property type="molecule type" value="Genomic_DNA"/>
</dbReference>
<comment type="subcellular location">
    <subcellularLocation>
        <location evidence="1">Nucleus</location>
    </subcellularLocation>
</comment>
<dbReference type="PANTHER" id="PTHR31190">
    <property type="entry name" value="DNA-BINDING DOMAIN"/>
    <property type="match status" value="1"/>
</dbReference>
<dbReference type="Gene3D" id="3.30.730.10">
    <property type="entry name" value="AP2/ERF domain"/>
    <property type="match status" value="1"/>
</dbReference>
<keyword evidence="6" id="KW-0804">Transcription</keyword>
<evidence type="ECO:0000256" key="9">
    <source>
        <dbReference type="SAM" id="MobiDB-lite"/>
    </source>
</evidence>
<evidence type="ECO:0000256" key="3">
    <source>
        <dbReference type="ARBA" id="ARBA00023015"/>
    </source>
</evidence>
<keyword evidence="2" id="KW-0936">Ethylene signaling pathway</keyword>
<feature type="domain" description="AP2/ERF" evidence="10">
    <location>
        <begin position="132"/>
        <end position="190"/>
    </location>
</feature>
<evidence type="ECO:0000259" key="10">
    <source>
        <dbReference type="PROSITE" id="PS51032"/>
    </source>
</evidence>
<keyword evidence="5" id="KW-0010">Activator</keyword>
<sequence length="261" mass="29013">MDDFSALELIRQHLLADDTSFDVHSLDTTVTSFISALSFDAELCSVKIESPFSESESESESESSSSPSPTSGNDDLLYIKPEHIDRNHLHLVTLNHKYSLPRESPPPEVLKRLSRTRSDPDQHDQMIIGHCHYRGVRRRPWGKYAAEIRDPARKGSRVWLGTFDTDVDAAKAYDCAAFKMRGRKAILNFPSEAGDAAPPANAGRKRRRKLKAREDIQEETAGAEPGVAVAESTESPPAGAGDSCWDDQEDVRVQSVHRDNN</sequence>
<evidence type="ECO:0000256" key="1">
    <source>
        <dbReference type="ARBA" id="ARBA00004123"/>
    </source>
</evidence>
<feature type="compositionally biased region" description="Basic and acidic residues" evidence="9">
    <location>
        <begin position="250"/>
        <end position="261"/>
    </location>
</feature>
<evidence type="ECO:0000256" key="7">
    <source>
        <dbReference type="ARBA" id="ARBA00023242"/>
    </source>
</evidence>
<dbReference type="InterPro" id="IPR036955">
    <property type="entry name" value="AP2/ERF_dom_sf"/>
</dbReference>
<dbReference type="GO" id="GO:0006950">
    <property type="term" value="P:response to stress"/>
    <property type="evidence" value="ECO:0007669"/>
    <property type="project" value="UniProtKB-ARBA"/>
</dbReference>
<feature type="region of interest" description="Disordered" evidence="9">
    <location>
        <begin position="50"/>
        <end position="76"/>
    </location>
</feature>
<protein>
    <recommendedName>
        <fullName evidence="10">AP2/ERF domain-containing protein</fullName>
    </recommendedName>
</protein>
<feature type="region of interest" description="Disordered" evidence="9">
    <location>
        <begin position="190"/>
        <end position="261"/>
    </location>
</feature>
<dbReference type="GO" id="GO:0003700">
    <property type="term" value="F:DNA-binding transcription factor activity"/>
    <property type="evidence" value="ECO:0007669"/>
    <property type="project" value="InterPro"/>
</dbReference>
<dbReference type="InterPro" id="IPR001471">
    <property type="entry name" value="AP2/ERF_dom"/>
</dbReference>
<keyword evidence="4" id="KW-0238">DNA-binding</keyword>
<dbReference type="SMART" id="SM00380">
    <property type="entry name" value="AP2"/>
    <property type="match status" value="1"/>
</dbReference>
<evidence type="ECO:0000256" key="6">
    <source>
        <dbReference type="ARBA" id="ARBA00023163"/>
    </source>
</evidence>
<keyword evidence="7" id="KW-0539">Nucleus</keyword>
<keyword evidence="13" id="KW-1185">Reference proteome</keyword>
<reference evidence="11" key="1">
    <citation type="submission" date="2017-06" db="EMBL/GenBank/DDBJ databases">
        <title>The pomegranate genome and the genomics of punicalagin biosynthesis.</title>
        <authorList>
            <person name="Xu C."/>
        </authorList>
    </citation>
    <scope>NUCLEOTIDE SEQUENCE [LARGE SCALE GENOMIC DNA]</scope>
    <source>
        <tissue evidence="11">Fresh leaf</tissue>
    </source>
</reference>
<evidence type="ECO:0000256" key="8">
    <source>
        <dbReference type="ARBA" id="ARBA00024343"/>
    </source>
</evidence>
<dbReference type="STRING" id="22663.A0A218WSF8"/>
<evidence type="ECO:0000256" key="2">
    <source>
        <dbReference type="ARBA" id="ARBA00022745"/>
    </source>
</evidence>
<reference evidence="12 13" key="2">
    <citation type="submission" date="2017-11" db="EMBL/GenBank/DDBJ databases">
        <title>De-novo sequencing of pomegranate (Punica granatum L.) genome.</title>
        <authorList>
            <person name="Akparov Z."/>
            <person name="Amiraslanov A."/>
            <person name="Hajiyeva S."/>
            <person name="Abbasov M."/>
            <person name="Kaur K."/>
            <person name="Hamwieh A."/>
            <person name="Solovyev V."/>
            <person name="Salamov A."/>
            <person name="Braich B."/>
            <person name="Kosarev P."/>
            <person name="Mahmoud A."/>
            <person name="Hajiyev E."/>
            <person name="Babayeva S."/>
            <person name="Izzatullayeva V."/>
            <person name="Mammadov A."/>
            <person name="Mammadov A."/>
            <person name="Sharifova S."/>
            <person name="Ojaghi J."/>
            <person name="Eynullazada K."/>
            <person name="Bayramov B."/>
            <person name="Abdulazimova A."/>
            <person name="Shahmuradov I."/>
        </authorList>
    </citation>
    <scope>NUCLEOTIDE SEQUENCE [LARGE SCALE GENOMIC DNA]</scope>
    <source>
        <strain evidence="12">AG2017</strain>
        <strain evidence="13">cv. AG2017</strain>
        <tissue evidence="12">Leaf</tissue>
    </source>
</reference>
<name>A0A218WSF8_PUNGR</name>
<evidence type="ECO:0000313" key="11">
    <source>
        <dbReference type="EMBL" id="OWM75715.1"/>
    </source>
</evidence>
<dbReference type="GO" id="GO:0009873">
    <property type="term" value="P:ethylene-activated signaling pathway"/>
    <property type="evidence" value="ECO:0007669"/>
    <property type="project" value="UniProtKB-KW"/>
</dbReference>
<evidence type="ECO:0000256" key="4">
    <source>
        <dbReference type="ARBA" id="ARBA00023125"/>
    </source>
</evidence>
<dbReference type="GO" id="GO:0000976">
    <property type="term" value="F:transcription cis-regulatory region binding"/>
    <property type="evidence" value="ECO:0007669"/>
    <property type="project" value="UniProtKB-ARBA"/>
</dbReference>
<dbReference type="PRINTS" id="PR00367">
    <property type="entry name" value="ETHRSPELEMNT"/>
</dbReference>
<comment type="caution">
    <text evidence="11">The sequence shown here is derived from an EMBL/GenBank/DDBJ whole genome shotgun (WGS) entry which is preliminary data.</text>
</comment>
<gene>
    <name evidence="11" type="ORF">CDL15_Pgr021880</name>
    <name evidence="12" type="ORF">CRG98_025058</name>
</gene>
<keyword evidence="3" id="KW-0805">Transcription regulation</keyword>
<dbReference type="InterPro" id="IPR044808">
    <property type="entry name" value="ERF_plant"/>
</dbReference>
<organism evidence="11">
    <name type="scientific">Punica granatum</name>
    <name type="common">Pomegranate</name>
    <dbReference type="NCBI Taxonomy" id="22663"/>
    <lineage>
        <taxon>Eukaryota</taxon>
        <taxon>Viridiplantae</taxon>
        <taxon>Streptophyta</taxon>
        <taxon>Embryophyta</taxon>
        <taxon>Tracheophyta</taxon>
        <taxon>Spermatophyta</taxon>
        <taxon>Magnoliopsida</taxon>
        <taxon>eudicotyledons</taxon>
        <taxon>Gunneridae</taxon>
        <taxon>Pentapetalae</taxon>
        <taxon>rosids</taxon>
        <taxon>malvids</taxon>
        <taxon>Myrtales</taxon>
        <taxon>Lythraceae</taxon>
        <taxon>Punica</taxon>
    </lineage>
</organism>
<dbReference type="PROSITE" id="PS51032">
    <property type="entry name" value="AP2_ERF"/>
    <property type="match status" value="1"/>
</dbReference>
<evidence type="ECO:0000313" key="12">
    <source>
        <dbReference type="EMBL" id="PKI54544.1"/>
    </source>
</evidence>
<evidence type="ECO:0000313" key="13">
    <source>
        <dbReference type="Proteomes" id="UP000233551"/>
    </source>
</evidence>
<dbReference type="Pfam" id="PF00847">
    <property type="entry name" value="AP2"/>
    <property type="match status" value="1"/>
</dbReference>
<dbReference type="InterPro" id="IPR016177">
    <property type="entry name" value="DNA-bd_dom_sf"/>
</dbReference>
<accession>A0A218WSF8</accession>
<dbReference type="AlphaFoldDB" id="A0A218WSF8"/>